<dbReference type="Proteomes" id="UP001595604">
    <property type="component" value="Unassembled WGS sequence"/>
</dbReference>
<accession>A0ABV7IWL7</accession>
<comment type="caution">
    <text evidence="3">The sequence shown here is derived from an EMBL/GenBank/DDBJ whole genome shotgun (WGS) entry which is preliminary data.</text>
</comment>
<evidence type="ECO:0000313" key="3">
    <source>
        <dbReference type="EMBL" id="MFC3175378.1"/>
    </source>
</evidence>
<dbReference type="InterPro" id="IPR039246">
    <property type="entry name" value="Flagellar_FlgA"/>
</dbReference>
<dbReference type="EMBL" id="JBHRTQ010000013">
    <property type="protein sequence ID" value="MFC3175378.1"/>
    <property type="molecule type" value="Genomic_DNA"/>
</dbReference>
<name>A0ABV7IWL7_9SPHN</name>
<protein>
    <submittedName>
        <fullName evidence="3">Flagella basal body P-ring formation protein FlgA</fullName>
    </submittedName>
</protein>
<keyword evidence="4" id="KW-1185">Reference proteome</keyword>
<keyword evidence="3" id="KW-0282">Flagellum</keyword>
<proteinExistence type="predicted"/>
<evidence type="ECO:0000259" key="2">
    <source>
        <dbReference type="Pfam" id="PF13144"/>
    </source>
</evidence>
<dbReference type="RefSeq" id="WP_379510757.1">
    <property type="nucleotide sequence ID" value="NZ_JBHRTQ010000013.1"/>
</dbReference>
<feature type="signal peptide" evidence="1">
    <location>
        <begin position="1"/>
        <end position="24"/>
    </location>
</feature>
<dbReference type="PANTHER" id="PTHR36307:SF1">
    <property type="entry name" value="FLAGELLA BASAL BODY P-RING FORMATION PROTEIN FLGA"/>
    <property type="match status" value="1"/>
</dbReference>
<feature type="chain" id="PRO_5047145418" evidence="1">
    <location>
        <begin position="25"/>
        <end position="175"/>
    </location>
</feature>
<keyword evidence="3" id="KW-0969">Cilium</keyword>
<keyword evidence="3" id="KW-0966">Cell projection</keyword>
<feature type="domain" description="Flagella basal body P-ring formation protein FlgA SAF" evidence="2">
    <location>
        <begin position="111"/>
        <end position="170"/>
    </location>
</feature>
<reference evidence="4" key="1">
    <citation type="journal article" date="2019" name="Int. J. Syst. Evol. Microbiol.">
        <title>The Global Catalogue of Microorganisms (GCM) 10K type strain sequencing project: providing services to taxonomists for standard genome sequencing and annotation.</title>
        <authorList>
            <consortium name="The Broad Institute Genomics Platform"/>
            <consortium name="The Broad Institute Genome Sequencing Center for Infectious Disease"/>
            <person name="Wu L."/>
            <person name="Ma J."/>
        </authorList>
    </citation>
    <scope>NUCLEOTIDE SEQUENCE [LARGE SCALE GENOMIC DNA]</scope>
    <source>
        <strain evidence="4">KCTC 42984</strain>
    </source>
</reference>
<dbReference type="Pfam" id="PF13144">
    <property type="entry name" value="ChapFlgA"/>
    <property type="match status" value="1"/>
</dbReference>
<organism evidence="3 4">
    <name type="scientific">Novosphingobium bradum</name>
    <dbReference type="NCBI Taxonomy" id="1737444"/>
    <lineage>
        <taxon>Bacteria</taxon>
        <taxon>Pseudomonadati</taxon>
        <taxon>Pseudomonadota</taxon>
        <taxon>Alphaproteobacteria</taxon>
        <taxon>Sphingomonadales</taxon>
        <taxon>Sphingomonadaceae</taxon>
        <taxon>Novosphingobium</taxon>
    </lineage>
</organism>
<sequence>MKPVAAALLVPVAVLLMAPAPARAASPGAAFADPARIDGEVARFTGMPPGTTGGAAQPADRRLRLAACANPLSLGWYAGRRDTVLVQCPDAGGWRLFVPVLQPAAGAAAEGPAVLRGEAVTIAVAGPGFSVTQPGEALEAGAVGAWIRVRTAANVQPMRARIVRPGLVSVAVGEE</sequence>
<gene>
    <name evidence="3" type="ORF">ACFOD9_14045</name>
</gene>
<evidence type="ECO:0000256" key="1">
    <source>
        <dbReference type="SAM" id="SignalP"/>
    </source>
</evidence>
<dbReference type="Gene3D" id="2.30.30.760">
    <property type="match status" value="1"/>
</dbReference>
<evidence type="ECO:0000313" key="4">
    <source>
        <dbReference type="Proteomes" id="UP001595604"/>
    </source>
</evidence>
<dbReference type="InterPro" id="IPR017585">
    <property type="entry name" value="SAF_FlgA"/>
</dbReference>
<dbReference type="PANTHER" id="PTHR36307">
    <property type="entry name" value="FLAGELLA BASAL BODY P-RING FORMATION PROTEIN FLGA"/>
    <property type="match status" value="1"/>
</dbReference>
<keyword evidence="1" id="KW-0732">Signal</keyword>